<dbReference type="AlphaFoldDB" id="A0A397JBW2"/>
<gene>
    <name evidence="1" type="ORF">Glove_65g14</name>
</gene>
<name>A0A397JBW2_9GLOM</name>
<comment type="caution">
    <text evidence="1">The sequence shown here is derived from an EMBL/GenBank/DDBJ whole genome shotgun (WGS) entry which is preliminary data.</text>
</comment>
<organism evidence="1 2">
    <name type="scientific">Diversispora epigaea</name>
    <dbReference type="NCBI Taxonomy" id="1348612"/>
    <lineage>
        <taxon>Eukaryota</taxon>
        <taxon>Fungi</taxon>
        <taxon>Fungi incertae sedis</taxon>
        <taxon>Mucoromycota</taxon>
        <taxon>Glomeromycotina</taxon>
        <taxon>Glomeromycetes</taxon>
        <taxon>Diversisporales</taxon>
        <taxon>Diversisporaceae</taxon>
        <taxon>Diversispora</taxon>
    </lineage>
</organism>
<proteinExistence type="predicted"/>
<sequence>MSPQELYKFKISSVIDIYQYFEIPPPQEQQIHKKKQKPIDWKHSSYLYCNTMPLTSSAQPVGCLENWQISLNRIGHIVYNAMKVIMCSHSSQEQPNTQCIENQLF</sequence>
<accession>A0A397JBW2</accession>
<keyword evidence="2" id="KW-1185">Reference proteome</keyword>
<dbReference type="EMBL" id="PQFF01000062">
    <property type="protein sequence ID" value="RHZ85511.1"/>
    <property type="molecule type" value="Genomic_DNA"/>
</dbReference>
<reference evidence="1 2" key="1">
    <citation type="submission" date="2018-08" db="EMBL/GenBank/DDBJ databases">
        <title>Genome and evolution of the arbuscular mycorrhizal fungus Diversispora epigaea (formerly Glomus versiforme) and its bacterial endosymbionts.</title>
        <authorList>
            <person name="Sun X."/>
            <person name="Fei Z."/>
            <person name="Harrison M."/>
        </authorList>
    </citation>
    <scope>NUCLEOTIDE SEQUENCE [LARGE SCALE GENOMIC DNA]</scope>
    <source>
        <strain evidence="1 2">IT104</strain>
    </source>
</reference>
<dbReference type="Proteomes" id="UP000266861">
    <property type="component" value="Unassembled WGS sequence"/>
</dbReference>
<evidence type="ECO:0000313" key="2">
    <source>
        <dbReference type="Proteomes" id="UP000266861"/>
    </source>
</evidence>
<protein>
    <submittedName>
        <fullName evidence="1">Uncharacterized protein</fullName>
    </submittedName>
</protein>
<evidence type="ECO:0000313" key="1">
    <source>
        <dbReference type="EMBL" id="RHZ85511.1"/>
    </source>
</evidence>